<protein>
    <submittedName>
        <fullName evidence="1">Uncharacterized protein</fullName>
    </submittedName>
</protein>
<reference evidence="1" key="1">
    <citation type="submission" date="2019-08" db="EMBL/GenBank/DDBJ databases">
        <authorList>
            <person name="Kucharzyk K."/>
            <person name="Murdoch R.W."/>
            <person name="Higgins S."/>
            <person name="Loffler F."/>
        </authorList>
    </citation>
    <scope>NUCLEOTIDE SEQUENCE</scope>
</reference>
<gene>
    <name evidence="1" type="ORF">SDC9_209483</name>
</gene>
<organism evidence="1">
    <name type="scientific">bioreactor metagenome</name>
    <dbReference type="NCBI Taxonomy" id="1076179"/>
    <lineage>
        <taxon>unclassified sequences</taxon>
        <taxon>metagenomes</taxon>
        <taxon>ecological metagenomes</taxon>
    </lineage>
</organism>
<accession>A0A645JDS6</accession>
<sequence>MGQNLFELRQIISKIIKDLFSLFGTRQLHMVCKHFLQHGNILLMQNLLQGYQLLVYSGIEISVFIQDIGNATTHACGKVFACIPNNNGNSPCHIFTAMVTNAFNNGSGTGITNAEAFSCNTVNICLTIRCTIQCNIADNDIFILFQFAFSWWIHD</sequence>
<proteinExistence type="predicted"/>
<comment type="caution">
    <text evidence="1">The sequence shown here is derived from an EMBL/GenBank/DDBJ whole genome shotgun (WGS) entry which is preliminary data.</text>
</comment>
<dbReference type="EMBL" id="VSSQ01138771">
    <property type="protein sequence ID" value="MPN61741.1"/>
    <property type="molecule type" value="Genomic_DNA"/>
</dbReference>
<name>A0A645JDS6_9ZZZZ</name>
<evidence type="ECO:0000313" key="1">
    <source>
        <dbReference type="EMBL" id="MPN61741.1"/>
    </source>
</evidence>
<dbReference type="AlphaFoldDB" id="A0A645JDS6"/>